<name>A0A1S5R1Q7_9CAUD</name>
<keyword evidence="2" id="KW-1185">Reference proteome</keyword>
<dbReference type="EMBL" id="KU862660">
    <property type="protein sequence ID" value="ANA49329.1"/>
    <property type="molecule type" value="Genomic_DNA"/>
</dbReference>
<protein>
    <submittedName>
        <fullName evidence="1">Uncharacterized protein</fullName>
    </submittedName>
</protein>
<reference evidence="1 2" key="1">
    <citation type="submission" date="2016-03" db="EMBL/GenBank/DDBJ databases">
        <title>Characterization of pf16 and phiPMW: Two novel phages infecting Pseudomonas putida PpG1.</title>
        <authorList>
            <person name="Magill D.J."/>
            <person name="Krylov V.N."/>
            <person name="Allen C.C.R."/>
            <person name="McGrath J.W."/>
            <person name="Quinn J.P."/>
            <person name="Kulakov L.A."/>
        </authorList>
    </citation>
    <scope>NUCLEOTIDE SEQUENCE [LARGE SCALE GENOMIC DNA]</scope>
</reference>
<proteinExistence type="predicted"/>
<dbReference type="Proteomes" id="UP000223738">
    <property type="component" value="Segment"/>
</dbReference>
<accession>A0A1S5R1Q7</accession>
<sequence>MTILHDLVSKPLLTVGDMIDRLTNHEYGDLTDVILAIDLSQQDSDFTIATIKKLFESLCGDLSKDEMKELMKELKQINKEKHK</sequence>
<evidence type="ECO:0000313" key="2">
    <source>
        <dbReference type="Proteomes" id="UP000223738"/>
    </source>
</evidence>
<organism evidence="1 2">
    <name type="scientific">Pseudomonas phage phiPMW</name>
    <dbReference type="NCBI Taxonomy" id="1815582"/>
    <lineage>
        <taxon>Viruses</taxon>
        <taxon>Duplodnaviria</taxon>
        <taxon>Heunggongvirae</taxon>
        <taxon>Uroviricota</taxon>
        <taxon>Caudoviricetes</taxon>
        <taxon>Plaisancevirus</taxon>
        <taxon>Plaisancevirus PMW</taxon>
    </lineage>
</organism>
<evidence type="ECO:0000313" key="1">
    <source>
        <dbReference type="EMBL" id="ANA49329.1"/>
    </source>
</evidence>
<gene>
    <name evidence="1" type="ORF">PMW_204</name>
</gene>